<dbReference type="SUPFAM" id="SSF56436">
    <property type="entry name" value="C-type lectin-like"/>
    <property type="match status" value="1"/>
</dbReference>
<keyword evidence="4" id="KW-0408">Iron</keyword>
<evidence type="ECO:0000313" key="10">
    <source>
        <dbReference type="EMBL" id="CAE6413316.1"/>
    </source>
</evidence>
<feature type="region of interest" description="Disordered" evidence="6">
    <location>
        <begin position="212"/>
        <end position="276"/>
    </location>
</feature>
<gene>
    <name evidence="10" type="ORF">RDB_LOCUS24267</name>
</gene>
<evidence type="ECO:0000256" key="5">
    <source>
        <dbReference type="ARBA" id="ARBA00037882"/>
    </source>
</evidence>
<evidence type="ECO:0000256" key="4">
    <source>
        <dbReference type="ARBA" id="ARBA00023004"/>
    </source>
</evidence>
<dbReference type="Pfam" id="PF12867">
    <property type="entry name" value="DinB_2"/>
    <property type="match status" value="1"/>
</dbReference>
<dbReference type="InterPro" id="IPR012901">
    <property type="entry name" value="CARME"/>
</dbReference>
<dbReference type="GO" id="GO:0032259">
    <property type="term" value="P:methylation"/>
    <property type="evidence" value="ECO:0007669"/>
    <property type="project" value="UniProtKB-KW"/>
</dbReference>
<evidence type="ECO:0000256" key="2">
    <source>
        <dbReference type="ARBA" id="ARBA00022679"/>
    </source>
</evidence>
<dbReference type="Pfam" id="PF07942">
    <property type="entry name" value="CARME"/>
    <property type="match status" value="1"/>
</dbReference>
<dbReference type="PANTHER" id="PTHR43397:SF1">
    <property type="entry name" value="ERGOTHIONEINE BIOSYNTHESIS PROTEIN 1"/>
    <property type="match status" value="1"/>
</dbReference>
<feature type="domain" description="Histidine-specific methyltransferase SAM-dependent" evidence="8">
    <location>
        <begin position="33"/>
        <end position="181"/>
    </location>
</feature>
<dbReference type="Pfam" id="PF03781">
    <property type="entry name" value="FGE-sulfatase"/>
    <property type="match status" value="1"/>
</dbReference>
<proteinExistence type="predicted"/>
<dbReference type="InterPro" id="IPR005532">
    <property type="entry name" value="SUMF_dom"/>
</dbReference>
<dbReference type="InterPro" id="IPR034660">
    <property type="entry name" value="DinB/YfiT-like"/>
</dbReference>
<organism evidence="10 11">
    <name type="scientific">Rhizoctonia solani</name>
    <dbReference type="NCBI Taxonomy" id="456999"/>
    <lineage>
        <taxon>Eukaryota</taxon>
        <taxon>Fungi</taxon>
        <taxon>Dikarya</taxon>
        <taxon>Basidiomycota</taxon>
        <taxon>Agaricomycotina</taxon>
        <taxon>Agaricomycetes</taxon>
        <taxon>Cantharellales</taxon>
        <taxon>Ceratobasidiaceae</taxon>
        <taxon>Rhizoctonia</taxon>
    </lineage>
</organism>
<dbReference type="Gene3D" id="3.90.1580.10">
    <property type="entry name" value="paralog of FGE (formylglycine-generating enzyme)"/>
    <property type="match status" value="1"/>
</dbReference>
<accession>A0A8H3ABW2</accession>
<name>A0A8H3ABW2_9AGAM</name>
<feature type="compositionally biased region" description="Polar residues" evidence="6">
    <location>
        <begin position="221"/>
        <end position="238"/>
    </location>
</feature>
<comment type="caution">
    <text evidence="10">The sequence shown here is derived from an EMBL/GenBank/DDBJ whole genome shotgun (WGS) entry which is preliminary data.</text>
</comment>
<dbReference type="InterPro" id="IPR029063">
    <property type="entry name" value="SAM-dependent_MTases_sf"/>
</dbReference>
<dbReference type="InterPro" id="IPR016187">
    <property type="entry name" value="CTDL_fold"/>
</dbReference>
<dbReference type="Pfam" id="PF10017">
    <property type="entry name" value="Methyltransf_33"/>
    <property type="match status" value="2"/>
</dbReference>
<comment type="pathway">
    <text evidence="5">Amino-acid biosynthesis; ergothioneine biosynthesis.</text>
</comment>
<keyword evidence="1" id="KW-0489">Methyltransferase</keyword>
<sequence length="1400" mass="156366">MCELTPTATMDPLIIDVRENASGDASPSNTVVDAIIEGLSKPSGARSLPTLLLYNERGLRLYDDITTKAAEYYPFGCEEQILSDHADEIVRAMGAAQRDNEVVIELGAGALRKTSHFLLALARAAKPANPGESLKTSYYALDLERPELVRTLRELSAGIGKDLEGRVSFGGMWGDYNGGIAFVKRGGLRELQLKQEVSSKLDVLETERGRPVDRVPVVRTAQPTPTPSESNSGSSPQEESLAAPVVATVTGSAAQTPNRSALPTPPSSLPSPTGESVSTPIQLLFLGSSIGNFTPDEAVGFLRSLPLRAGSGDTLLLGLDQKNDPNLVQLAYDDSNGYTRAFALNGIKHAEEITDGSIDSNKWSYVEKYNDTIGRHEGYYRSSVKQTVKLPVSNAYPSGKVVEIDEGELVNFEYSYKYSDADSLTLFAAANLRVVRRWKDKKGLYSLWLLERAAFSFPVPFPSQPLASSINTNHNQISNETSTLFPSIPTRNEWTEAWKVVRRLTGAWDAITLGMIPQEMLHQKPIDLRHKCLFYLGHIPAFLDIHLTRLLGEKHTDPERFKNIFERGIDPHVDDPTQIHPHSEVPEKDEDWPSLEEILSFRDRVRARLMQLYDDFESGKRVLTRTIGRVLWMTYEHEASHAETLLYMLIQRAGSGTIPPATVVPDWEALSKEWDAEVRATSGAPALVRIGPSEVTIGHDDFEAQDASPPEGWQQSYEFGWDNEHPKRSVSINSVDISTRPITNGDYLAFLSKQSRLGENDLPASWMRVQDEIRVRTLYGPVRFDVAKHWPLAASYDEIADYARAQGGRLPTDAELVAFRDQCDGTSAGQGNFGYRNWHYIPPRPSTREERGHNGGVWEWTSTLMHAHEGYVPSLRYPGYSSDFHDQKHHIVDLLEAVTVLMSWIDVFLSIVFVLSAAYLLKLSRGIRLPDWLRLRILQDSRLLAVSLPPRPSFSRHRKHVSVSSRVSYAATAFTLDRALRSYSRYELLARSELSSKRRGLNDLRGRHARIATEIGYNKKLDRFHEAITINNLVASNVVKHAIVQKDPVPSDMALLGAYGANRWSDDGPTDLSRVVEALKHCVRDWSSDANEERTRVFAPILDVLRQIPVQQRSETKVLVPGSGLCRLAWEIARMGFDVTANEVSSYMTLPFRMLLDKSATPAVNCHTVCPHYSWFSHTRSNDSLFQSAEFPDTLPRVDKDGALIECRPNKTPDSEISDDYYVSGGKLELIESDFLSLSSPSRSKSTVIQDPSQLAPLSIVPVKPSDRGYDFIVTLFFIDTATNILAYLDQIHALLRSNRGLAATHPGPILPITGTWINLGPLLWPPGASLEPSLEEVLALSERVGLSVVGEHHTTQFLHEVINPVEIRRTLECQYTANRAGMMKWMYQAEFWVAKRRDD</sequence>
<dbReference type="GO" id="GO:0008757">
    <property type="term" value="F:S-adenosylmethionine-dependent methyltransferase activity"/>
    <property type="evidence" value="ECO:0007669"/>
    <property type="project" value="InterPro"/>
</dbReference>
<feature type="domain" description="Sulfatase-modifying factor enzyme-like" evidence="7">
    <location>
        <begin position="717"/>
        <end position="892"/>
    </location>
</feature>
<feature type="domain" description="DinB-like" evidence="9">
    <location>
        <begin position="516"/>
        <end position="644"/>
    </location>
</feature>
<evidence type="ECO:0000256" key="6">
    <source>
        <dbReference type="SAM" id="MobiDB-lite"/>
    </source>
</evidence>
<dbReference type="SMART" id="SM01296">
    <property type="entry name" value="N2227"/>
    <property type="match status" value="1"/>
</dbReference>
<dbReference type="Gene3D" id="3.40.50.150">
    <property type="entry name" value="Vaccinia Virus protein VP39"/>
    <property type="match status" value="1"/>
</dbReference>
<dbReference type="SUPFAM" id="SSF109854">
    <property type="entry name" value="DinB/YfiT-like putative metalloenzymes"/>
    <property type="match status" value="1"/>
</dbReference>
<dbReference type="Proteomes" id="UP000663831">
    <property type="component" value="Unassembled WGS sequence"/>
</dbReference>
<feature type="compositionally biased region" description="Polar residues" evidence="6">
    <location>
        <begin position="249"/>
        <end position="261"/>
    </location>
</feature>
<dbReference type="PANTHER" id="PTHR43397">
    <property type="entry name" value="ERGOTHIONEINE BIOSYNTHESIS PROTEIN 1"/>
    <property type="match status" value="1"/>
</dbReference>
<evidence type="ECO:0000259" key="7">
    <source>
        <dbReference type="Pfam" id="PF03781"/>
    </source>
</evidence>
<protein>
    <submittedName>
        <fullName evidence="10">Uncharacterized protein</fullName>
    </submittedName>
</protein>
<reference evidence="10" key="1">
    <citation type="submission" date="2021-01" db="EMBL/GenBank/DDBJ databases">
        <authorList>
            <person name="Kaushik A."/>
        </authorList>
    </citation>
    <scope>NUCLEOTIDE SEQUENCE</scope>
    <source>
        <strain evidence="10">AG3-1AP</strain>
    </source>
</reference>
<dbReference type="EMBL" id="CAJMWV010000755">
    <property type="protein sequence ID" value="CAE6413316.1"/>
    <property type="molecule type" value="Genomic_DNA"/>
</dbReference>
<evidence type="ECO:0000313" key="11">
    <source>
        <dbReference type="Proteomes" id="UP000663831"/>
    </source>
</evidence>
<feature type="domain" description="Histidine-specific methyltransferase SAM-dependent" evidence="8">
    <location>
        <begin position="278"/>
        <end position="451"/>
    </location>
</feature>
<evidence type="ECO:0000256" key="1">
    <source>
        <dbReference type="ARBA" id="ARBA00022603"/>
    </source>
</evidence>
<dbReference type="InterPro" id="IPR019257">
    <property type="entry name" value="MeTrfase_dom"/>
</dbReference>
<dbReference type="InterPro" id="IPR042095">
    <property type="entry name" value="SUMF_sf"/>
</dbReference>
<dbReference type="InterPro" id="IPR051128">
    <property type="entry name" value="EgtD_Methyltrsf_superfamily"/>
</dbReference>
<dbReference type="SUPFAM" id="SSF53335">
    <property type="entry name" value="S-adenosyl-L-methionine-dependent methyltransferases"/>
    <property type="match status" value="1"/>
</dbReference>
<dbReference type="InterPro" id="IPR024775">
    <property type="entry name" value="DinB-like"/>
</dbReference>
<keyword evidence="3" id="KW-0560">Oxidoreductase</keyword>
<keyword evidence="2" id="KW-0808">Transferase</keyword>
<evidence type="ECO:0000259" key="8">
    <source>
        <dbReference type="Pfam" id="PF10017"/>
    </source>
</evidence>
<evidence type="ECO:0000259" key="9">
    <source>
        <dbReference type="Pfam" id="PF12867"/>
    </source>
</evidence>
<evidence type="ECO:0000256" key="3">
    <source>
        <dbReference type="ARBA" id="ARBA00023002"/>
    </source>
</evidence>